<gene>
    <name evidence="2" type="primary">LOC106818174</name>
</gene>
<reference evidence="2" key="1">
    <citation type="submission" date="2025-08" db="UniProtKB">
        <authorList>
            <consortium name="RefSeq"/>
        </authorList>
    </citation>
    <scope>IDENTIFICATION</scope>
</reference>
<accession>A0ABM1F1R4</accession>
<evidence type="ECO:0000313" key="1">
    <source>
        <dbReference type="Proteomes" id="UP000695022"/>
    </source>
</evidence>
<organism evidence="1 2">
    <name type="scientific">Priapulus caudatus</name>
    <name type="common">Priapulid worm</name>
    <dbReference type="NCBI Taxonomy" id="37621"/>
    <lineage>
        <taxon>Eukaryota</taxon>
        <taxon>Metazoa</taxon>
        <taxon>Ecdysozoa</taxon>
        <taxon>Scalidophora</taxon>
        <taxon>Priapulida</taxon>
        <taxon>Priapulimorpha</taxon>
        <taxon>Priapulimorphida</taxon>
        <taxon>Priapulidae</taxon>
        <taxon>Priapulus</taxon>
    </lineage>
</organism>
<evidence type="ECO:0000313" key="2">
    <source>
        <dbReference type="RefSeq" id="XP_014678385.1"/>
    </source>
</evidence>
<protein>
    <submittedName>
        <fullName evidence="2">Integrin-alpha FG-GAP repeat-containing protein 2-like</fullName>
    </submittedName>
</protein>
<dbReference type="RefSeq" id="XP_014678385.1">
    <property type="nucleotide sequence ID" value="XM_014822899.1"/>
</dbReference>
<dbReference type="SUPFAM" id="SSF69318">
    <property type="entry name" value="Integrin alpha N-terminal domain"/>
    <property type="match status" value="1"/>
</dbReference>
<dbReference type="InterPro" id="IPR031793">
    <property type="entry name" value="KICSTOR_ITFG2"/>
</dbReference>
<dbReference type="Proteomes" id="UP000695022">
    <property type="component" value="Unplaced"/>
</dbReference>
<keyword evidence="1" id="KW-1185">Reference proteome</keyword>
<dbReference type="InterPro" id="IPR028994">
    <property type="entry name" value="Integrin_alpha_N"/>
</dbReference>
<dbReference type="PANTHER" id="PTHR16317:SF1">
    <property type="entry name" value="KICSTOR COMPLEX PROTEIN ITFG2"/>
    <property type="match status" value="1"/>
</dbReference>
<dbReference type="GeneID" id="106818174"/>
<dbReference type="PANTHER" id="PTHR16317">
    <property type="entry name" value="INTEGRIN ALPHA REPEAT DOMAIN-CONTAINING"/>
    <property type="match status" value="1"/>
</dbReference>
<proteinExistence type="predicted"/>
<name>A0ABM1F1R4_PRICU</name>
<dbReference type="Pfam" id="PF15907">
    <property type="entry name" value="Itfg2"/>
    <property type="match status" value="1"/>
</dbReference>
<sequence length="273" mass="30116">MNGDLFIFKGMVTSPWRHASDLGMITCVVIGDVLNQGQNVLVVVTGDGLIHLFCLLSQTANAHKQESEAKLDHCISQESSETILPTYTQKVPANIYIALLADIDGDGQLEFVVAMTDRVVRSYRWRCTSGDAEAGGSGCLVAQHKWEMFSQIGSVDVNSDEFGRQYLMVSQPGGTYVSLINANGLGVNCCCNSGQYSTTMWNSAACLVYATFNNNIYLYHNILMPQLCSRNLLEVMEKEEGLCDLLSALQVDSSSPSELKQLYRWCLYGQHPQ</sequence>